<name>A0A8S3FW65_9BILA</name>
<dbReference type="Proteomes" id="UP000681967">
    <property type="component" value="Unassembled WGS sequence"/>
</dbReference>
<sequence length="88" mass="10055">MSTNQDEVNDKNLSVPYIKCEDNTNDDFVYDKSTEFNDKKDRWSNVLSASAMVAASLSSAYKGKIEVTSKGRRKIFDGVRWQILCKRP</sequence>
<proteinExistence type="predicted"/>
<comment type="caution">
    <text evidence="1">The sequence shown here is derived from an EMBL/GenBank/DDBJ whole genome shotgun (WGS) entry which is preliminary data.</text>
</comment>
<reference evidence="1" key="1">
    <citation type="submission" date="2021-02" db="EMBL/GenBank/DDBJ databases">
        <authorList>
            <person name="Nowell W R."/>
        </authorList>
    </citation>
    <scope>NUCLEOTIDE SEQUENCE</scope>
</reference>
<feature type="non-terminal residue" evidence="1">
    <location>
        <position position="88"/>
    </location>
</feature>
<organism evidence="1 3">
    <name type="scientific">Rotaria magnacalcarata</name>
    <dbReference type="NCBI Taxonomy" id="392030"/>
    <lineage>
        <taxon>Eukaryota</taxon>
        <taxon>Metazoa</taxon>
        <taxon>Spiralia</taxon>
        <taxon>Gnathifera</taxon>
        <taxon>Rotifera</taxon>
        <taxon>Eurotatoria</taxon>
        <taxon>Bdelloidea</taxon>
        <taxon>Philodinida</taxon>
        <taxon>Philodinidae</taxon>
        <taxon>Rotaria</taxon>
    </lineage>
</organism>
<dbReference type="EMBL" id="CAJOBH010252814">
    <property type="protein sequence ID" value="CAF5142461.1"/>
    <property type="molecule type" value="Genomic_DNA"/>
</dbReference>
<accession>A0A8S3FW65</accession>
<protein>
    <submittedName>
        <fullName evidence="1">Uncharacterized protein</fullName>
    </submittedName>
</protein>
<evidence type="ECO:0000313" key="2">
    <source>
        <dbReference type="EMBL" id="CAF5214222.1"/>
    </source>
</evidence>
<dbReference type="EMBL" id="CAJOBJ010356022">
    <property type="protein sequence ID" value="CAF5214222.1"/>
    <property type="molecule type" value="Genomic_DNA"/>
</dbReference>
<dbReference type="Proteomes" id="UP000681720">
    <property type="component" value="Unassembled WGS sequence"/>
</dbReference>
<gene>
    <name evidence="1" type="ORF">BYL167_LOCUS70456</name>
    <name evidence="2" type="ORF">GIL414_LOCUS80886</name>
</gene>
<evidence type="ECO:0000313" key="1">
    <source>
        <dbReference type="EMBL" id="CAF5142461.1"/>
    </source>
</evidence>
<dbReference type="AlphaFoldDB" id="A0A8S3FW65"/>
<evidence type="ECO:0000313" key="3">
    <source>
        <dbReference type="Proteomes" id="UP000681967"/>
    </source>
</evidence>